<dbReference type="EMBL" id="MU003494">
    <property type="protein sequence ID" value="KAF2476251.1"/>
    <property type="molecule type" value="Genomic_DNA"/>
</dbReference>
<organism evidence="1 2">
    <name type="scientific">Lindgomyces ingoldianus</name>
    <dbReference type="NCBI Taxonomy" id="673940"/>
    <lineage>
        <taxon>Eukaryota</taxon>
        <taxon>Fungi</taxon>
        <taxon>Dikarya</taxon>
        <taxon>Ascomycota</taxon>
        <taxon>Pezizomycotina</taxon>
        <taxon>Dothideomycetes</taxon>
        <taxon>Pleosporomycetidae</taxon>
        <taxon>Pleosporales</taxon>
        <taxon>Lindgomycetaceae</taxon>
        <taxon>Lindgomyces</taxon>
    </lineage>
</organism>
<evidence type="ECO:0000313" key="1">
    <source>
        <dbReference type="EMBL" id="KAF2476251.1"/>
    </source>
</evidence>
<gene>
    <name evidence="1" type="ORF">BDR25DRAFT_375085</name>
</gene>
<dbReference type="Proteomes" id="UP000799755">
    <property type="component" value="Unassembled WGS sequence"/>
</dbReference>
<sequence>MKFLIYFLPLLSGLALAAEEKCQCPLVKCPSEDAVALCQCLNSRETICKNHCPDYVPTYIPTPTPGCECEHVYCPMVWPESCKCENADKKRCYDKCGGVAPTYQVSPPSLAETRQVLTRPQVCEDIAPRMLTITRRPKPTKTKTMTPATPTASHAVCGGGRANYLTCPEGEICIKDPFKPGCGPECDGLGICVKDKLCGGFAAFRCPEGQTCMDDPRDTCDPMNGGADCGGLCI</sequence>
<evidence type="ECO:0000313" key="2">
    <source>
        <dbReference type="Proteomes" id="UP000799755"/>
    </source>
</evidence>
<accession>A0ACB6RAP8</accession>
<protein>
    <submittedName>
        <fullName evidence="1">Uncharacterized protein</fullName>
    </submittedName>
</protein>
<proteinExistence type="predicted"/>
<name>A0ACB6RAP8_9PLEO</name>
<keyword evidence="2" id="KW-1185">Reference proteome</keyword>
<reference evidence="1" key="1">
    <citation type="journal article" date="2020" name="Stud. Mycol.">
        <title>101 Dothideomycetes genomes: a test case for predicting lifestyles and emergence of pathogens.</title>
        <authorList>
            <person name="Haridas S."/>
            <person name="Albert R."/>
            <person name="Binder M."/>
            <person name="Bloem J."/>
            <person name="Labutti K."/>
            <person name="Salamov A."/>
            <person name="Andreopoulos B."/>
            <person name="Baker S."/>
            <person name="Barry K."/>
            <person name="Bills G."/>
            <person name="Bluhm B."/>
            <person name="Cannon C."/>
            <person name="Castanera R."/>
            <person name="Culley D."/>
            <person name="Daum C."/>
            <person name="Ezra D."/>
            <person name="Gonzalez J."/>
            <person name="Henrissat B."/>
            <person name="Kuo A."/>
            <person name="Liang C."/>
            <person name="Lipzen A."/>
            <person name="Lutzoni F."/>
            <person name="Magnuson J."/>
            <person name="Mondo S."/>
            <person name="Nolan M."/>
            <person name="Ohm R."/>
            <person name="Pangilinan J."/>
            <person name="Park H.-J."/>
            <person name="Ramirez L."/>
            <person name="Alfaro M."/>
            <person name="Sun H."/>
            <person name="Tritt A."/>
            <person name="Yoshinaga Y."/>
            <person name="Zwiers L.-H."/>
            <person name="Turgeon B."/>
            <person name="Goodwin S."/>
            <person name="Spatafora J."/>
            <person name="Crous P."/>
            <person name="Grigoriev I."/>
        </authorList>
    </citation>
    <scope>NUCLEOTIDE SEQUENCE</scope>
    <source>
        <strain evidence="1">ATCC 200398</strain>
    </source>
</reference>
<comment type="caution">
    <text evidence="1">The sequence shown here is derived from an EMBL/GenBank/DDBJ whole genome shotgun (WGS) entry which is preliminary data.</text>
</comment>